<evidence type="ECO:0000256" key="6">
    <source>
        <dbReference type="PIRSR" id="PIRSR001430-2"/>
    </source>
</evidence>
<feature type="domain" description="Pseudouridine synthase I TruA alpha/beta" evidence="8">
    <location>
        <begin position="148"/>
        <end position="242"/>
    </location>
</feature>
<dbReference type="InterPro" id="IPR001406">
    <property type="entry name" value="PsdUridine_synth_TruA"/>
</dbReference>
<dbReference type="InterPro" id="IPR020094">
    <property type="entry name" value="TruA/RsuA/RluB/E/F_N"/>
</dbReference>
<comment type="function">
    <text evidence="4">Formation of pseudouridine at positions 38, 39 and 40 in the anticodon stem and loop of transfer RNAs.</text>
</comment>
<comment type="caution">
    <text evidence="4">Lacks conserved residue(s) required for the propagation of feature annotation.</text>
</comment>
<keyword evidence="2 4" id="KW-0819">tRNA processing</keyword>
<sequence length="253" mass="28805">MQRYFLELAYIGSGYKGFQIQPVDVTVQSQVENALGTLLRQKFNLTGSSRTDAGVHAHQNFFHFDTDIQLQPKQLYNLNAILPPDIVVKGIYKVSAQAHARFDAESRLYRYIIYRKKDAFFYQRGWYYPFSIDMPVLHSVAAIIKASRDFTSFSKRNTQAKTFNCKVEESVWTTEGNTLVYTVSANRFLRGMVRALVATMLKAGRHTITIDQFQDIVDSKDCSRADFSAPAHGLYLTQVSYPPSIFSEPVAIL</sequence>
<evidence type="ECO:0000256" key="1">
    <source>
        <dbReference type="ARBA" id="ARBA00009375"/>
    </source>
</evidence>
<protein>
    <recommendedName>
        <fullName evidence="4">tRNA pseudouridine synthase A</fullName>
        <ecNumber evidence="4">5.4.99.12</ecNumber>
    </recommendedName>
    <alternativeName>
        <fullName evidence="4">tRNA pseudouridine(38-40) synthase</fullName>
    </alternativeName>
    <alternativeName>
        <fullName evidence="4">tRNA pseudouridylate synthase I</fullName>
    </alternativeName>
    <alternativeName>
        <fullName evidence="4">tRNA-uridine isomerase I</fullName>
    </alternativeName>
</protein>
<keyword evidence="10" id="KW-1185">Reference proteome</keyword>
<dbReference type="PANTHER" id="PTHR11142">
    <property type="entry name" value="PSEUDOURIDYLATE SYNTHASE"/>
    <property type="match status" value="1"/>
</dbReference>
<dbReference type="Proteomes" id="UP000628448">
    <property type="component" value="Unassembled WGS sequence"/>
</dbReference>
<proteinExistence type="inferred from homology"/>
<comment type="caution">
    <text evidence="9">The sequence shown here is derived from an EMBL/GenBank/DDBJ whole genome shotgun (WGS) entry which is preliminary data.</text>
</comment>
<dbReference type="GO" id="GO:0031119">
    <property type="term" value="P:tRNA pseudouridine synthesis"/>
    <property type="evidence" value="ECO:0007669"/>
    <property type="project" value="UniProtKB-UniRule"/>
</dbReference>
<gene>
    <name evidence="4 9" type="primary">truA</name>
    <name evidence="9" type="ORF">I5907_01935</name>
</gene>
<evidence type="ECO:0000256" key="7">
    <source>
        <dbReference type="RuleBase" id="RU003792"/>
    </source>
</evidence>
<dbReference type="PIRSF" id="PIRSF001430">
    <property type="entry name" value="tRNA_psdUrid_synth"/>
    <property type="match status" value="1"/>
</dbReference>
<dbReference type="SUPFAM" id="SSF55120">
    <property type="entry name" value="Pseudouridine synthase"/>
    <property type="match status" value="1"/>
</dbReference>
<comment type="catalytic activity">
    <reaction evidence="4 7">
        <text>uridine(38/39/40) in tRNA = pseudouridine(38/39/40) in tRNA</text>
        <dbReference type="Rhea" id="RHEA:22376"/>
        <dbReference type="Rhea" id="RHEA-COMP:10085"/>
        <dbReference type="Rhea" id="RHEA-COMP:10087"/>
        <dbReference type="ChEBI" id="CHEBI:65314"/>
        <dbReference type="ChEBI" id="CHEBI:65315"/>
        <dbReference type="EC" id="5.4.99.12"/>
    </reaction>
</comment>
<dbReference type="InterPro" id="IPR020097">
    <property type="entry name" value="PsdUridine_synth_TruA_a/b_dom"/>
</dbReference>
<dbReference type="FunFam" id="3.30.70.580:FF:000001">
    <property type="entry name" value="tRNA pseudouridine synthase A"/>
    <property type="match status" value="1"/>
</dbReference>
<evidence type="ECO:0000256" key="3">
    <source>
        <dbReference type="ARBA" id="ARBA00023235"/>
    </source>
</evidence>
<dbReference type="CDD" id="cd02570">
    <property type="entry name" value="PseudoU_synth_EcTruA"/>
    <property type="match status" value="1"/>
</dbReference>
<comment type="subunit">
    <text evidence="4">Homodimer.</text>
</comment>
<name>A0A931E026_9BACT</name>
<evidence type="ECO:0000259" key="8">
    <source>
        <dbReference type="Pfam" id="PF01416"/>
    </source>
</evidence>
<evidence type="ECO:0000313" key="10">
    <source>
        <dbReference type="Proteomes" id="UP000628448"/>
    </source>
</evidence>
<dbReference type="Gene3D" id="3.30.70.660">
    <property type="entry name" value="Pseudouridine synthase I, catalytic domain, C-terminal subdomain"/>
    <property type="match status" value="1"/>
</dbReference>
<evidence type="ECO:0000256" key="4">
    <source>
        <dbReference type="HAMAP-Rule" id="MF_00171"/>
    </source>
</evidence>
<dbReference type="InterPro" id="IPR020103">
    <property type="entry name" value="PsdUridine_synth_cat_dom_sf"/>
</dbReference>
<dbReference type="GO" id="GO:0003723">
    <property type="term" value="F:RNA binding"/>
    <property type="evidence" value="ECO:0007669"/>
    <property type="project" value="InterPro"/>
</dbReference>
<evidence type="ECO:0000313" key="9">
    <source>
        <dbReference type="EMBL" id="MBG9374970.1"/>
    </source>
</evidence>
<dbReference type="HAMAP" id="MF_00171">
    <property type="entry name" value="TruA"/>
    <property type="match status" value="1"/>
</dbReference>
<dbReference type="GO" id="GO:0160147">
    <property type="term" value="F:tRNA pseudouridine(38-40) synthase activity"/>
    <property type="evidence" value="ECO:0007669"/>
    <property type="project" value="UniProtKB-EC"/>
</dbReference>
<dbReference type="Pfam" id="PF01416">
    <property type="entry name" value="PseudoU_synth_1"/>
    <property type="match status" value="1"/>
</dbReference>
<dbReference type="EC" id="5.4.99.12" evidence="4"/>
<evidence type="ECO:0000256" key="5">
    <source>
        <dbReference type="PIRSR" id="PIRSR001430-1"/>
    </source>
</evidence>
<reference evidence="9" key="1">
    <citation type="submission" date="2020-11" db="EMBL/GenBank/DDBJ databases">
        <title>Bacterial whole genome sequence for Panacibacter sp. DH6.</title>
        <authorList>
            <person name="Le V."/>
            <person name="Ko S."/>
            <person name="Ahn C.-Y."/>
            <person name="Oh H.-M."/>
        </authorList>
    </citation>
    <scope>NUCLEOTIDE SEQUENCE</scope>
    <source>
        <strain evidence="9">DH6</strain>
    </source>
</reference>
<dbReference type="PANTHER" id="PTHR11142:SF0">
    <property type="entry name" value="TRNA PSEUDOURIDINE SYNTHASE-LIKE 1"/>
    <property type="match status" value="1"/>
</dbReference>
<comment type="similarity">
    <text evidence="1 4 7">Belongs to the tRNA pseudouridine synthase TruA family.</text>
</comment>
<evidence type="ECO:0000256" key="2">
    <source>
        <dbReference type="ARBA" id="ARBA00022694"/>
    </source>
</evidence>
<dbReference type="InterPro" id="IPR020095">
    <property type="entry name" value="PsdUridine_synth_TruA_C"/>
</dbReference>
<organism evidence="9 10">
    <name type="scientific">Panacibacter microcysteis</name>
    <dbReference type="NCBI Taxonomy" id="2793269"/>
    <lineage>
        <taxon>Bacteria</taxon>
        <taxon>Pseudomonadati</taxon>
        <taxon>Bacteroidota</taxon>
        <taxon>Chitinophagia</taxon>
        <taxon>Chitinophagales</taxon>
        <taxon>Chitinophagaceae</taxon>
        <taxon>Panacibacter</taxon>
    </lineage>
</organism>
<keyword evidence="3 4" id="KW-0413">Isomerase</keyword>
<feature type="binding site" evidence="4 6">
    <location>
        <position position="109"/>
    </location>
    <ligand>
        <name>substrate</name>
    </ligand>
</feature>
<dbReference type="EMBL" id="JADWYR010000001">
    <property type="protein sequence ID" value="MBG9374970.1"/>
    <property type="molecule type" value="Genomic_DNA"/>
</dbReference>
<dbReference type="Gene3D" id="3.30.70.580">
    <property type="entry name" value="Pseudouridine synthase I, catalytic domain, N-terminal subdomain"/>
    <property type="match status" value="1"/>
</dbReference>
<feature type="active site" description="Nucleophile" evidence="4 5">
    <location>
        <position position="52"/>
    </location>
</feature>
<dbReference type="NCBIfam" id="TIGR00071">
    <property type="entry name" value="hisT_truA"/>
    <property type="match status" value="1"/>
</dbReference>
<dbReference type="AlphaFoldDB" id="A0A931E026"/>
<accession>A0A931E026</accession>